<evidence type="ECO:0000256" key="1">
    <source>
        <dbReference type="SAM" id="MobiDB-lite"/>
    </source>
</evidence>
<reference evidence="2" key="1">
    <citation type="journal article" date="2015" name="Nature">
        <title>Complex archaea that bridge the gap between prokaryotes and eukaryotes.</title>
        <authorList>
            <person name="Spang A."/>
            <person name="Saw J.H."/>
            <person name="Jorgensen S.L."/>
            <person name="Zaremba-Niedzwiedzka K."/>
            <person name="Martijn J."/>
            <person name="Lind A.E."/>
            <person name="van Eijk R."/>
            <person name="Schleper C."/>
            <person name="Guy L."/>
            <person name="Ettema T.J."/>
        </authorList>
    </citation>
    <scope>NUCLEOTIDE SEQUENCE</scope>
</reference>
<accession>A0A0F9R7G1</accession>
<protein>
    <submittedName>
        <fullName evidence="2">Uncharacterized protein</fullName>
    </submittedName>
</protein>
<evidence type="ECO:0000313" key="2">
    <source>
        <dbReference type="EMBL" id="KKN13328.1"/>
    </source>
</evidence>
<organism evidence="2">
    <name type="scientific">marine sediment metagenome</name>
    <dbReference type="NCBI Taxonomy" id="412755"/>
    <lineage>
        <taxon>unclassified sequences</taxon>
        <taxon>metagenomes</taxon>
        <taxon>ecological metagenomes</taxon>
    </lineage>
</organism>
<proteinExistence type="predicted"/>
<gene>
    <name evidence="2" type="ORF">LCGC14_1007610</name>
</gene>
<name>A0A0F9R7G1_9ZZZZ</name>
<sequence length="48" mass="5520">MNMKEYKEKYPDFDKVLQNRRMILKGPKGENKKPCGGKKPGGPQCQSH</sequence>
<dbReference type="EMBL" id="LAZR01003933">
    <property type="protein sequence ID" value="KKN13328.1"/>
    <property type="molecule type" value="Genomic_DNA"/>
</dbReference>
<feature type="region of interest" description="Disordered" evidence="1">
    <location>
        <begin position="24"/>
        <end position="48"/>
    </location>
</feature>
<comment type="caution">
    <text evidence="2">The sequence shown here is derived from an EMBL/GenBank/DDBJ whole genome shotgun (WGS) entry which is preliminary data.</text>
</comment>
<dbReference type="AlphaFoldDB" id="A0A0F9R7G1"/>